<evidence type="ECO:0000256" key="1">
    <source>
        <dbReference type="ARBA" id="ARBA00001971"/>
    </source>
</evidence>
<keyword evidence="7" id="KW-0503">Monooxygenase</keyword>
<proteinExistence type="inferred from homology"/>
<dbReference type="GO" id="GO:0020037">
    <property type="term" value="F:heme binding"/>
    <property type="evidence" value="ECO:0007669"/>
    <property type="project" value="InterPro"/>
</dbReference>
<keyword evidence="4 8" id="KW-0479">Metal-binding</keyword>
<dbReference type="Gene3D" id="1.10.630.10">
    <property type="entry name" value="Cytochrome P450"/>
    <property type="match status" value="1"/>
</dbReference>
<evidence type="ECO:0000256" key="7">
    <source>
        <dbReference type="ARBA" id="ARBA00023033"/>
    </source>
</evidence>
<evidence type="ECO:0000256" key="5">
    <source>
        <dbReference type="ARBA" id="ARBA00023002"/>
    </source>
</evidence>
<comment type="similarity">
    <text evidence="2">Belongs to the cytochrome P450 family.</text>
</comment>
<dbReference type="Pfam" id="PF00067">
    <property type="entry name" value="p450"/>
    <property type="match status" value="1"/>
</dbReference>
<feature type="binding site" description="axial binding residue" evidence="8">
    <location>
        <position position="381"/>
    </location>
    <ligand>
        <name>heme</name>
        <dbReference type="ChEBI" id="CHEBI:30413"/>
    </ligand>
    <ligandPart>
        <name>Fe</name>
        <dbReference type="ChEBI" id="CHEBI:18248"/>
    </ligandPart>
</feature>
<protein>
    <recommendedName>
        <fullName evidence="11">Trichodiene oxygenase</fullName>
    </recommendedName>
</protein>
<evidence type="ECO:0000256" key="3">
    <source>
        <dbReference type="ARBA" id="ARBA00022617"/>
    </source>
</evidence>
<dbReference type="STRING" id="36646.A0A1V6UFX1"/>
<evidence type="ECO:0008006" key="11">
    <source>
        <dbReference type="Google" id="ProtNLM"/>
    </source>
</evidence>
<dbReference type="PRINTS" id="PR00463">
    <property type="entry name" value="EP450I"/>
</dbReference>
<dbReference type="PANTHER" id="PTHR24305:SF157">
    <property type="entry name" value="N-ACETYLTRYPTOPHAN 6-HYDROXYLASE IVOC-RELATED"/>
    <property type="match status" value="1"/>
</dbReference>
<dbReference type="PRINTS" id="PR00385">
    <property type="entry name" value="P450"/>
</dbReference>
<evidence type="ECO:0000313" key="9">
    <source>
        <dbReference type="EMBL" id="OQE37342.1"/>
    </source>
</evidence>
<keyword evidence="6 8" id="KW-0408">Iron</keyword>
<evidence type="ECO:0000256" key="6">
    <source>
        <dbReference type="ARBA" id="ARBA00023004"/>
    </source>
</evidence>
<keyword evidence="10" id="KW-1185">Reference proteome</keyword>
<dbReference type="GO" id="GO:0005506">
    <property type="term" value="F:iron ion binding"/>
    <property type="evidence" value="ECO:0007669"/>
    <property type="project" value="InterPro"/>
</dbReference>
<organism evidence="9 10">
    <name type="scientific">Penicillium coprophilum</name>
    <dbReference type="NCBI Taxonomy" id="36646"/>
    <lineage>
        <taxon>Eukaryota</taxon>
        <taxon>Fungi</taxon>
        <taxon>Dikarya</taxon>
        <taxon>Ascomycota</taxon>
        <taxon>Pezizomycotina</taxon>
        <taxon>Eurotiomycetes</taxon>
        <taxon>Eurotiomycetidae</taxon>
        <taxon>Eurotiales</taxon>
        <taxon>Aspergillaceae</taxon>
        <taxon>Penicillium</taxon>
    </lineage>
</organism>
<dbReference type="PANTHER" id="PTHR24305">
    <property type="entry name" value="CYTOCHROME P450"/>
    <property type="match status" value="1"/>
</dbReference>
<comment type="caution">
    <text evidence="9">The sequence shown here is derived from an EMBL/GenBank/DDBJ whole genome shotgun (WGS) entry which is preliminary data.</text>
</comment>
<dbReference type="InterPro" id="IPR050121">
    <property type="entry name" value="Cytochrome_P450_monoxygenase"/>
</dbReference>
<evidence type="ECO:0000256" key="8">
    <source>
        <dbReference type="PIRSR" id="PIRSR602401-1"/>
    </source>
</evidence>
<accession>A0A1V6UFX1</accession>
<dbReference type="GO" id="GO:0016705">
    <property type="term" value="F:oxidoreductase activity, acting on paired donors, with incorporation or reduction of molecular oxygen"/>
    <property type="evidence" value="ECO:0007669"/>
    <property type="project" value="InterPro"/>
</dbReference>
<gene>
    <name evidence="9" type="ORF">PENCOP_c010G02649</name>
</gene>
<dbReference type="InterPro" id="IPR002401">
    <property type="entry name" value="Cyt_P450_E_grp-I"/>
</dbReference>
<evidence type="ECO:0000256" key="4">
    <source>
        <dbReference type="ARBA" id="ARBA00022723"/>
    </source>
</evidence>
<dbReference type="InterPro" id="IPR001128">
    <property type="entry name" value="Cyt_P450"/>
</dbReference>
<comment type="cofactor">
    <cofactor evidence="1 8">
        <name>heme</name>
        <dbReference type="ChEBI" id="CHEBI:30413"/>
    </cofactor>
</comment>
<sequence length="442" mass="49881">MEKMHRKYGPIVRINPREIHISDPEFYERIYAGGSKIRDKDPVSVRIFNMTHSLVATIGHDLHQSRYRVMGSYFSKQSITKREPAINHCIQKLLGRLEQAQETGECITLNHAFTAMTGDIITKYSFGKDFGFLEANDYKSKWKSAVAGSLQAGKIFRYFPLLDVYRFIPSTLAQALNPGMKEIFYIEDLVRKQVQPLLSSHKHDVKAESTIFNALLNPAVPAEEKTMDRLTDQGHMLLVAGTETTTNTLTMITFQLLKNPAVLACLREELKVAMPTPTTILTWNSLEKLPFLNGVIQEGLRLSLGVSIRLPRIAPKDNLQYGDWVIPAGTPVSTATYFVHMNPSIFPNPEKFDPQRWITASEKGQRLEKYMVAFTKGSRQCLGISLAYAELYLTVAALFRQMDMELYDTSDDDCSFVRDCVIPASKRGSKGVRVVIKGSITQ</sequence>
<dbReference type="Proteomes" id="UP000191500">
    <property type="component" value="Unassembled WGS sequence"/>
</dbReference>
<reference evidence="10" key="1">
    <citation type="journal article" date="2017" name="Nat. Microbiol.">
        <title>Global analysis of biosynthetic gene clusters reveals vast potential of secondary metabolite production in Penicillium species.</title>
        <authorList>
            <person name="Nielsen J.C."/>
            <person name="Grijseels S."/>
            <person name="Prigent S."/>
            <person name="Ji B."/>
            <person name="Dainat J."/>
            <person name="Nielsen K.F."/>
            <person name="Frisvad J.C."/>
            <person name="Workman M."/>
            <person name="Nielsen J."/>
        </authorList>
    </citation>
    <scope>NUCLEOTIDE SEQUENCE [LARGE SCALE GENOMIC DNA]</scope>
    <source>
        <strain evidence="10">IBT 31321</strain>
    </source>
</reference>
<dbReference type="GO" id="GO:0043386">
    <property type="term" value="P:mycotoxin biosynthetic process"/>
    <property type="evidence" value="ECO:0007669"/>
    <property type="project" value="UniProtKB-ARBA"/>
</dbReference>
<dbReference type="AlphaFoldDB" id="A0A1V6UFX1"/>
<dbReference type="InterPro" id="IPR036396">
    <property type="entry name" value="Cyt_P450_sf"/>
</dbReference>
<dbReference type="SUPFAM" id="SSF48264">
    <property type="entry name" value="Cytochrome P450"/>
    <property type="match status" value="1"/>
</dbReference>
<evidence type="ECO:0000256" key="2">
    <source>
        <dbReference type="ARBA" id="ARBA00010617"/>
    </source>
</evidence>
<evidence type="ECO:0000313" key="10">
    <source>
        <dbReference type="Proteomes" id="UP000191500"/>
    </source>
</evidence>
<dbReference type="EMBL" id="MDDG01000010">
    <property type="protein sequence ID" value="OQE37342.1"/>
    <property type="molecule type" value="Genomic_DNA"/>
</dbReference>
<name>A0A1V6UFX1_9EURO</name>
<keyword evidence="3 8" id="KW-0349">Heme</keyword>
<dbReference type="CDD" id="cd11062">
    <property type="entry name" value="CYP58-like"/>
    <property type="match status" value="1"/>
</dbReference>
<dbReference type="GO" id="GO:0004497">
    <property type="term" value="F:monooxygenase activity"/>
    <property type="evidence" value="ECO:0007669"/>
    <property type="project" value="UniProtKB-KW"/>
</dbReference>
<keyword evidence="5" id="KW-0560">Oxidoreductase</keyword>